<evidence type="ECO:0000256" key="3">
    <source>
        <dbReference type="ARBA" id="ARBA00022771"/>
    </source>
</evidence>
<keyword evidence="6" id="KW-0804">Transcription</keyword>
<dbReference type="Pfam" id="PF13912">
    <property type="entry name" value="zf-C2H2_6"/>
    <property type="match status" value="2"/>
</dbReference>
<keyword evidence="1" id="KW-0479">Metal-binding</keyword>
<dbReference type="GO" id="GO:0005634">
    <property type="term" value="C:nucleus"/>
    <property type="evidence" value="ECO:0007669"/>
    <property type="project" value="TreeGrafter"/>
</dbReference>
<keyword evidence="3 7" id="KW-0863">Zinc-finger</keyword>
<accession>A0AAE1WBV1</accession>
<dbReference type="SUPFAM" id="SSF57667">
    <property type="entry name" value="beta-beta-alpha zinc fingers"/>
    <property type="match status" value="1"/>
</dbReference>
<evidence type="ECO:0000256" key="8">
    <source>
        <dbReference type="SAM" id="MobiDB-lite"/>
    </source>
</evidence>
<feature type="compositionally biased region" description="Polar residues" evidence="8">
    <location>
        <begin position="7"/>
        <end position="23"/>
    </location>
</feature>
<name>A0AAE1WBV1_9LAMI</name>
<evidence type="ECO:0000259" key="9">
    <source>
        <dbReference type="PROSITE" id="PS50157"/>
    </source>
</evidence>
<dbReference type="AlphaFoldDB" id="A0AAE1WBV1"/>
<dbReference type="PANTHER" id="PTHR45988:SF92">
    <property type="entry name" value="C2H2 TYPE ZINC FINGER TRANSCRIPTION FACTOR FAMILY-RELATED"/>
    <property type="match status" value="1"/>
</dbReference>
<dbReference type="GO" id="GO:0003700">
    <property type="term" value="F:DNA-binding transcription factor activity"/>
    <property type="evidence" value="ECO:0007669"/>
    <property type="project" value="InterPro"/>
</dbReference>
<feature type="domain" description="C2H2-type" evidence="9">
    <location>
        <begin position="244"/>
        <end position="266"/>
    </location>
</feature>
<evidence type="ECO:0000313" key="11">
    <source>
        <dbReference type="Proteomes" id="UP001289374"/>
    </source>
</evidence>
<dbReference type="PROSITE" id="PS50157">
    <property type="entry name" value="ZINC_FINGER_C2H2_2"/>
    <property type="match status" value="2"/>
</dbReference>
<evidence type="ECO:0000256" key="2">
    <source>
        <dbReference type="ARBA" id="ARBA00022737"/>
    </source>
</evidence>
<dbReference type="InterPro" id="IPR044653">
    <property type="entry name" value="AZF1/2/3-like"/>
</dbReference>
<keyword evidence="5" id="KW-0805">Transcription regulation</keyword>
<evidence type="ECO:0000256" key="1">
    <source>
        <dbReference type="ARBA" id="ARBA00022723"/>
    </source>
</evidence>
<keyword evidence="4" id="KW-0862">Zinc</keyword>
<evidence type="ECO:0000256" key="6">
    <source>
        <dbReference type="ARBA" id="ARBA00023163"/>
    </source>
</evidence>
<proteinExistence type="predicted"/>
<dbReference type="SMART" id="SM00355">
    <property type="entry name" value="ZnF_C2H2"/>
    <property type="match status" value="2"/>
</dbReference>
<dbReference type="PANTHER" id="PTHR45988">
    <property type="entry name" value="C2H2 TYPE ZINC FINGER TRANSCRIPTION FACTOR FAMILY-RELATED"/>
    <property type="match status" value="1"/>
</dbReference>
<dbReference type="Proteomes" id="UP001289374">
    <property type="component" value="Unassembled WGS sequence"/>
</dbReference>
<dbReference type="PROSITE" id="PS00028">
    <property type="entry name" value="ZINC_FINGER_C2H2_1"/>
    <property type="match status" value="2"/>
</dbReference>
<evidence type="ECO:0000313" key="10">
    <source>
        <dbReference type="EMBL" id="KAK4390435.1"/>
    </source>
</evidence>
<feature type="region of interest" description="Disordered" evidence="8">
    <location>
        <begin position="263"/>
        <end position="283"/>
    </location>
</feature>
<reference evidence="10" key="1">
    <citation type="submission" date="2020-06" db="EMBL/GenBank/DDBJ databases">
        <authorList>
            <person name="Li T."/>
            <person name="Hu X."/>
            <person name="Zhang T."/>
            <person name="Song X."/>
            <person name="Zhang H."/>
            <person name="Dai N."/>
            <person name="Sheng W."/>
            <person name="Hou X."/>
            <person name="Wei L."/>
        </authorList>
    </citation>
    <scope>NUCLEOTIDE SEQUENCE</scope>
    <source>
        <strain evidence="10">K16</strain>
        <tissue evidence="10">Leaf</tissue>
    </source>
</reference>
<organism evidence="10 11">
    <name type="scientific">Sesamum angolense</name>
    <dbReference type="NCBI Taxonomy" id="2727404"/>
    <lineage>
        <taxon>Eukaryota</taxon>
        <taxon>Viridiplantae</taxon>
        <taxon>Streptophyta</taxon>
        <taxon>Embryophyta</taxon>
        <taxon>Tracheophyta</taxon>
        <taxon>Spermatophyta</taxon>
        <taxon>Magnoliopsida</taxon>
        <taxon>eudicotyledons</taxon>
        <taxon>Gunneridae</taxon>
        <taxon>Pentapetalae</taxon>
        <taxon>asterids</taxon>
        <taxon>lamiids</taxon>
        <taxon>Lamiales</taxon>
        <taxon>Pedaliaceae</taxon>
        <taxon>Sesamum</taxon>
    </lineage>
</organism>
<sequence>MRRLRKQSLTLQRTSPLDQMATPQGQQVTTAMLELFNKGRLLKKVNATLLALIPKVQMPTVVTDYKPIGCYNVLYKIVTEIMVQRSHKGSREASLGGFCGKVALAQGEEHETLPVDSTLLGASSNHYFRFTANHYFLGVLDLWLIMALEALNSPTTPPPSFQFENAALRYLEPWTKGKRSKRPRSVERHEPTEEEYLALCLVMLARGGGAVSTSAAEQKGLQMQSRVPPPPSVVPPLDSSKLIYKCSVCDKAFGSYQALGGHKASHRKLSGGGGGGGDELSTTSVATTTTSATAGGSGRTHECSICHKCFPSGQALGGHKRRHYEGGAPSHNNGGTGSSAVTSSEGVGSTVSTHREFDLNLPALPDFWRGFGGSAVDDEVESPHPAKKSRLLPPAKLEIL</sequence>
<evidence type="ECO:0000256" key="4">
    <source>
        <dbReference type="ARBA" id="ARBA00022833"/>
    </source>
</evidence>
<dbReference type="Gene3D" id="3.30.160.60">
    <property type="entry name" value="Classic Zinc Finger"/>
    <property type="match status" value="1"/>
</dbReference>
<feature type="domain" description="C2H2-type" evidence="9">
    <location>
        <begin position="301"/>
        <end position="329"/>
    </location>
</feature>
<dbReference type="EMBL" id="JACGWL010000012">
    <property type="protein sequence ID" value="KAK4390435.1"/>
    <property type="molecule type" value="Genomic_DNA"/>
</dbReference>
<dbReference type="InterPro" id="IPR036236">
    <property type="entry name" value="Znf_C2H2_sf"/>
</dbReference>
<feature type="compositionally biased region" description="Polar residues" evidence="8">
    <location>
        <begin position="215"/>
        <end position="225"/>
    </location>
</feature>
<feature type="region of interest" description="Disordered" evidence="8">
    <location>
        <begin position="215"/>
        <end position="234"/>
    </location>
</feature>
<feature type="region of interest" description="Disordered" evidence="8">
    <location>
        <begin position="1"/>
        <end position="23"/>
    </location>
</feature>
<keyword evidence="11" id="KW-1185">Reference proteome</keyword>
<reference evidence="10" key="2">
    <citation type="journal article" date="2024" name="Plant">
        <title>Genomic evolution and insights into agronomic trait innovations of Sesamum species.</title>
        <authorList>
            <person name="Miao H."/>
            <person name="Wang L."/>
            <person name="Qu L."/>
            <person name="Liu H."/>
            <person name="Sun Y."/>
            <person name="Le M."/>
            <person name="Wang Q."/>
            <person name="Wei S."/>
            <person name="Zheng Y."/>
            <person name="Lin W."/>
            <person name="Duan Y."/>
            <person name="Cao H."/>
            <person name="Xiong S."/>
            <person name="Wang X."/>
            <person name="Wei L."/>
            <person name="Li C."/>
            <person name="Ma Q."/>
            <person name="Ju M."/>
            <person name="Zhao R."/>
            <person name="Li G."/>
            <person name="Mu C."/>
            <person name="Tian Q."/>
            <person name="Mei H."/>
            <person name="Zhang T."/>
            <person name="Gao T."/>
            <person name="Zhang H."/>
        </authorList>
    </citation>
    <scope>NUCLEOTIDE SEQUENCE</scope>
    <source>
        <strain evidence="10">K16</strain>
    </source>
</reference>
<dbReference type="GO" id="GO:0000976">
    <property type="term" value="F:transcription cis-regulatory region binding"/>
    <property type="evidence" value="ECO:0007669"/>
    <property type="project" value="TreeGrafter"/>
</dbReference>
<dbReference type="InterPro" id="IPR013087">
    <property type="entry name" value="Znf_C2H2_type"/>
</dbReference>
<feature type="region of interest" description="Disordered" evidence="8">
    <location>
        <begin position="317"/>
        <end position="349"/>
    </location>
</feature>
<protein>
    <submittedName>
        <fullName evidence="10">Zinc finger protein ZAT10</fullName>
    </submittedName>
</protein>
<feature type="compositionally biased region" description="Low complexity" evidence="8">
    <location>
        <begin position="338"/>
        <end position="349"/>
    </location>
</feature>
<comment type="caution">
    <text evidence="10">The sequence shown here is derived from an EMBL/GenBank/DDBJ whole genome shotgun (WGS) entry which is preliminary data.</text>
</comment>
<evidence type="ECO:0000256" key="5">
    <source>
        <dbReference type="ARBA" id="ARBA00023015"/>
    </source>
</evidence>
<dbReference type="GO" id="GO:0008270">
    <property type="term" value="F:zinc ion binding"/>
    <property type="evidence" value="ECO:0007669"/>
    <property type="project" value="UniProtKB-KW"/>
</dbReference>
<keyword evidence="2" id="KW-0677">Repeat</keyword>
<gene>
    <name evidence="10" type="ORF">Sango_2106800</name>
</gene>
<evidence type="ECO:0000256" key="7">
    <source>
        <dbReference type="PROSITE-ProRule" id="PRU00042"/>
    </source>
</evidence>